<feature type="binding site" evidence="6">
    <location>
        <position position="154"/>
    </location>
    <ligand>
        <name>[4Fe-4S] cluster</name>
        <dbReference type="ChEBI" id="CHEBI:49883"/>
        <note>4Fe-4S-S-AdoMet</note>
    </ligand>
</feature>
<evidence type="ECO:0000259" key="7">
    <source>
        <dbReference type="PROSITE" id="PS51918"/>
    </source>
</evidence>
<dbReference type="PANTHER" id="PTHR30352:SF22">
    <property type="entry name" value="PYRUVATE FORMATE-LYASE ACTIVATING ENZYME HOMOLOG"/>
    <property type="match status" value="1"/>
</dbReference>
<dbReference type="GO" id="GO:0051539">
    <property type="term" value="F:4 iron, 4 sulfur cluster binding"/>
    <property type="evidence" value="ECO:0007669"/>
    <property type="project" value="UniProtKB-KW"/>
</dbReference>
<proteinExistence type="predicted"/>
<dbReference type="EMBL" id="DTKJ01000030">
    <property type="protein sequence ID" value="HGZ11433.1"/>
    <property type="molecule type" value="Genomic_DNA"/>
</dbReference>
<keyword evidence="3 6" id="KW-0479">Metal-binding</keyword>
<evidence type="ECO:0000256" key="6">
    <source>
        <dbReference type="PIRSR" id="PIRSR004869-50"/>
    </source>
</evidence>
<accession>A0A7C5ALY7</accession>
<feature type="binding site" evidence="6">
    <location>
        <position position="151"/>
    </location>
    <ligand>
        <name>[4Fe-4S] cluster</name>
        <dbReference type="ChEBI" id="CHEBI:49883"/>
        <note>4Fe-4S-S-AdoMet</note>
    </ligand>
</feature>
<dbReference type="Pfam" id="PF04055">
    <property type="entry name" value="Radical_SAM"/>
    <property type="match status" value="1"/>
</dbReference>
<protein>
    <submittedName>
        <fullName evidence="8">Radical SAM protein</fullName>
    </submittedName>
</protein>
<dbReference type="PANTHER" id="PTHR30352">
    <property type="entry name" value="PYRUVATE FORMATE-LYASE-ACTIVATING ENZYME"/>
    <property type="match status" value="1"/>
</dbReference>
<organism evidence="8">
    <name type="scientific">Desulfobacca acetoxidans</name>
    <dbReference type="NCBI Taxonomy" id="60893"/>
    <lineage>
        <taxon>Bacteria</taxon>
        <taxon>Pseudomonadati</taxon>
        <taxon>Thermodesulfobacteriota</taxon>
        <taxon>Desulfobaccia</taxon>
        <taxon>Desulfobaccales</taxon>
        <taxon>Desulfobaccaceae</taxon>
        <taxon>Desulfobacca</taxon>
    </lineage>
</organism>
<feature type="domain" description="Radical SAM core" evidence="7">
    <location>
        <begin position="130"/>
        <end position="357"/>
    </location>
</feature>
<sequence length="368" mass="40666">MAQCRHCGKESRDISATLGYCGVCIRAHFARVWPDILKVHQESRRAFHLPLTPPRDPEGKSCTLCVHACRIPEGGVGFCGARRVVEGQIRGGNPAGAGLSFYYDPLPTNCVADWFCPGGTGRGYPRYAYREGPERGYVNLAVFYHACNFNCLFCQNWTFKERTFSLSHRVSAAQLARAAHSRTACICYFGGDPTPHLPHALAASRLALKAAQKAGQLLRICWETNGAMQTGWLKPLVESCLENGGVIKFDLKAFSPETHLALTGVDNRQTLENFATLAARVSERPEVPLITASTLMVPGYVDLEEIHGLARFLARLNPDIPYSLLAFYPQFYLRDLPITSRDFALRAREVALTAGLRQVNLGNVHLLS</sequence>
<dbReference type="PROSITE" id="PS51918">
    <property type="entry name" value="RADICAL_SAM"/>
    <property type="match status" value="1"/>
</dbReference>
<comment type="cofactor">
    <cofactor evidence="6">
        <name>[4Fe-4S] cluster</name>
        <dbReference type="ChEBI" id="CHEBI:49883"/>
    </cofactor>
    <text evidence="6">Binds 1 [4Fe-4S] cluster. The cluster is coordinated with 3 cysteines and an exchangeable S-adenosyl-L-methionine.</text>
</comment>
<feature type="binding site" evidence="6">
    <location>
        <position position="147"/>
    </location>
    <ligand>
        <name>[4Fe-4S] cluster</name>
        <dbReference type="ChEBI" id="CHEBI:49883"/>
        <note>4Fe-4S-S-AdoMet</note>
    </ligand>
</feature>
<dbReference type="SFLD" id="SFLDS00029">
    <property type="entry name" value="Radical_SAM"/>
    <property type="match status" value="1"/>
</dbReference>
<keyword evidence="1" id="KW-0004">4Fe-4S</keyword>
<evidence type="ECO:0000313" key="8">
    <source>
        <dbReference type="EMBL" id="HGZ11433.1"/>
    </source>
</evidence>
<dbReference type="GO" id="GO:0003824">
    <property type="term" value="F:catalytic activity"/>
    <property type="evidence" value="ECO:0007669"/>
    <property type="project" value="InterPro"/>
</dbReference>
<dbReference type="GO" id="GO:0046872">
    <property type="term" value="F:metal ion binding"/>
    <property type="evidence" value="ECO:0007669"/>
    <property type="project" value="UniProtKB-KW"/>
</dbReference>
<dbReference type="InterPro" id="IPR013785">
    <property type="entry name" value="Aldolase_TIM"/>
</dbReference>
<keyword evidence="4 6" id="KW-0408">Iron</keyword>
<dbReference type="SUPFAM" id="SSF102114">
    <property type="entry name" value="Radical SAM enzymes"/>
    <property type="match status" value="1"/>
</dbReference>
<keyword evidence="5 6" id="KW-0411">Iron-sulfur</keyword>
<dbReference type="InterPro" id="IPR007197">
    <property type="entry name" value="rSAM"/>
</dbReference>
<dbReference type="Gene3D" id="3.20.20.70">
    <property type="entry name" value="Aldolase class I"/>
    <property type="match status" value="1"/>
</dbReference>
<evidence type="ECO:0000256" key="5">
    <source>
        <dbReference type="ARBA" id="ARBA00023014"/>
    </source>
</evidence>
<evidence type="ECO:0000256" key="4">
    <source>
        <dbReference type="ARBA" id="ARBA00023004"/>
    </source>
</evidence>
<reference evidence="8" key="1">
    <citation type="journal article" date="2020" name="mSystems">
        <title>Genome- and Community-Level Interaction Insights into Carbon Utilization and Element Cycling Functions of Hydrothermarchaeota in Hydrothermal Sediment.</title>
        <authorList>
            <person name="Zhou Z."/>
            <person name="Liu Y."/>
            <person name="Xu W."/>
            <person name="Pan J."/>
            <person name="Luo Z.H."/>
            <person name="Li M."/>
        </authorList>
    </citation>
    <scope>NUCLEOTIDE SEQUENCE [LARGE SCALE GENOMIC DNA]</scope>
    <source>
        <strain evidence="8">SpSt-853</strain>
    </source>
</reference>
<name>A0A7C5ALY7_9BACT</name>
<comment type="caution">
    <text evidence="8">The sequence shown here is derived from an EMBL/GenBank/DDBJ whole genome shotgun (WGS) entry which is preliminary data.</text>
</comment>
<dbReference type="CDD" id="cd01335">
    <property type="entry name" value="Radical_SAM"/>
    <property type="match status" value="1"/>
</dbReference>
<keyword evidence="2 6" id="KW-0949">S-adenosyl-L-methionine</keyword>
<evidence type="ECO:0000256" key="1">
    <source>
        <dbReference type="ARBA" id="ARBA00022485"/>
    </source>
</evidence>
<dbReference type="PIRSF" id="PIRSF004869">
    <property type="entry name" value="PflX_prd"/>
    <property type="match status" value="1"/>
</dbReference>
<evidence type="ECO:0000256" key="3">
    <source>
        <dbReference type="ARBA" id="ARBA00022723"/>
    </source>
</evidence>
<dbReference type="InterPro" id="IPR034457">
    <property type="entry name" value="Organic_radical-activating"/>
</dbReference>
<dbReference type="InterPro" id="IPR016431">
    <property type="entry name" value="Pyrv-formate_lyase-activ_prd"/>
</dbReference>
<evidence type="ECO:0000256" key="2">
    <source>
        <dbReference type="ARBA" id="ARBA00022691"/>
    </source>
</evidence>
<dbReference type="InterPro" id="IPR058240">
    <property type="entry name" value="rSAM_sf"/>
</dbReference>
<gene>
    <name evidence="8" type="ORF">ENW48_04365</name>
</gene>
<dbReference type="AlphaFoldDB" id="A0A7C5ALY7"/>